<comment type="caution">
    <text evidence="5">The sequence shown here is derived from an EMBL/GenBank/DDBJ whole genome shotgun (WGS) entry which is preliminary data.</text>
</comment>
<dbReference type="Pfam" id="PF01408">
    <property type="entry name" value="GFO_IDH_MocA"/>
    <property type="match status" value="1"/>
</dbReference>
<feature type="domain" description="GFO/IDH/MocA-like oxidoreductase" evidence="4">
    <location>
        <begin position="132"/>
        <end position="270"/>
    </location>
</feature>
<keyword evidence="1" id="KW-0560">Oxidoreductase</keyword>
<dbReference type="SUPFAM" id="SSF55347">
    <property type="entry name" value="Glyceraldehyde-3-phosphate dehydrogenase-like, C-terminal domain"/>
    <property type="match status" value="1"/>
</dbReference>
<dbReference type="RefSeq" id="WP_274042198.1">
    <property type="nucleotide sequence ID" value="NZ_JANCPR020000003.1"/>
</dbReference>
<evidence type="ECO:0000259" key="3">
    <source>
        <dbReference type="Pfam" id="PF01408"/>
    </source>
</evidence>
<dbReference type="InterPro" id="IPR036291">
    <property type="entry name" value="NAD(P)-bd_dom_sf"/>
</dbReference>
<evidence type="ECO:0000259" key="4">
    <source>
        <dbReference type="Pfam" id="PF22725"/>
    </source>
</evidence>
<dbReference type="PANTHER" id="PTHR43818:SF11">
    <property type="entry name" value="BCDNA.GH03377"/>
    <property type="match status" value="1"/>
</dbReference>
<dbReference type="PANTHER" id="PTHR43818">
    <property type="entry name" value="BCDNA.GH03377"/>
    <property type="match status" value="1"/>
</dbReference>
<dbReference type="InterPro" id="IPR000683">
    <property type="entry name" value="Gfo/Idh/MocA-like_OxRdtase_N"/>
</dbReference>
<dbReference type="EMBL" id="JANCPR020000003">
    <property type="protein sequence ID" value="MDJ1130985.1"/>
    <property type="molecule type" value="Genomic_DNA"/>
</dbReference>
<dbReference type="InterPro" id="IPR055170">
    <property type="entry name" value="GFO_IDH_MocA-like_dom"/>
</dbReference>
<evidence type="ECO:0000313" key="5">
    <source>
        <dbReference type="EMBL" id="MDJ1130985.1"/>
    </source>
</evidence>
<dbReference type="Gene3D" id="3.30.360.10">
    <property type="entry name" value="Dihydrodipicolinate Reductase, domain 2"/>
    <property type="match status" value="1"/>
</dbReference>
<dbReference type="Gene3D" id="3.40.50.720">
    <property type="entry name" value="NAD(P)-binding Rossmann-like Domain"/>
    <property type="match status" value="1"/>
</dbReference>
<feature type="domain" description="Gfo/Idh/MocA-like oxidoreductase N-terminal" evidence="3">
    <location>
        <begin position="8"/>
        <end position="122"/>
    </location>
</feature>
<evidence type="ECO:0000313" key="6">
    <source>
        <dbReference type="Proteomes" id="UP001214441"/>
    </source>
</evidence>
<keyword evidence="6" id="KW-1185">Reference proteome</keyword>
<feature type="compositionally biased region" description="Low complexity" evidence="2">
    <location>
        <begin position="371"/>
        <end position="385"/>
    </location>
</feature>
<reference evidence="5 6" key="1">
    <citation type="submission" date="2023-05" db="EMBL/GenBank/DDBJ databases">
        <title>Streptantibioticus silvisoli sp. nov., acidotolerant actinomycetes 1 from pine litter.</title>
        <authorList>
            <person name="Swiecimska M."/>
            <person name="Golinska P."/>
            <person name="Sangal V."/>
            <person name="Wachnowicz B."/>
            <person name="Goodfellow M."/>
        </authorList>
    </citation>
    <scope>NUCLEOTIDE SEQUENCE [LARGE SCALE GENOMIC DNA]</scope>
    <source>
        <strain evidence="5 6">DSM 42109</strain>
    </source>
</reference>
<organism evidence="5 6">
    <name type="scientific">Streptomyces iconiensis</name>
    <dbReference type="NCBI Taxonomy" id="1384038"/>
    <lineage>
        <taxon>Bacteria</taxon>
        <taxon>Bacillati</taxon>
        <taxon>Actinomycetota</taxon>
        <taxon>Actinomycetes</taxon>
        <taxon>Kitasatosporales</taxon>
        <taxon>Streptomycetaceae</taxon>
        <taxon>Streptomyces</taxon>
    </lineage>
</organism>
<dbReference type="Pfam" id="PF22725">
    <property type="entry name" value="GFO_IDH_MocA_C3"/>
    <property type="match status" value="1"/>
</dbReference>
<accession>A0ABT6ZPK5</accession>
<protein>
    <submittedName>
        <fullName evidence="5">Gfo/Idh/MocA family oxidoreductase</fullName>
    </submittedName>
</protein>
<dbReference type="SUPFAM" id="SSF51735">
    <property type="entry name" value="NAD(P)-binding Rossmann-fold domains"/>
    <property type="match status" value="1"/>
</dbReference>
<proteinExistence type="predicted"/>
<dbReference type="Proteomes" id="UP001214441">
    <property type="component" value="Unassembled WGS sequence"/>
</dbReference>
<name>A0ABT6ZPK5_9ACTN</name>
<dbReference type="InterPro" id="IPR050463">
    <property type="entry name" value="Gfo/Idh/MocA_oxidrdct_glycsds"/>
</dbReference>
<gene>
    <name evidence="5" type="ORF">NMN56_003260</name>
</gene>
<evidence type="ECO:0000256" key="2">
    <source>
        <dbReference type="SAM" id="MobiDB-lite"/>
    </source>
</evidence>
<feature type="region of interest" description="Disordered" evidence="2">
    <location>
        <begin position="371"/>
        <end position="397"/>
    </location>
</feature>
<evidence type="ECO:0000256" key="1">
    <source>
        <dbReference type="ARBA" id="ARBA00023002"/>
    </source>
</evidence>
<sequence length="426" mass="43896">MTRGCKGAAIVGTGMIAGVHAQAVRATGGRVRGVVASSPERGTQVAKEWELPRGYPDLEAALADDSVDMVHICTPNGLHAAQAEAALRAGKHVICEKPLATSAADAAHLAAVAEETQRLLAVPFVYRYHPLVREIRARVQAGEFGAWQLLHGSYLQDWMLDTDAAGWRTDPERGGPSRAFADIGSHWCDLVEWVAGVRFAEVSARLATTIPERPAGAAPDAPRVPVRTEDAAAVLLRTAEGVLGTLTVSQVSAGRKNRLWFELDGAEGSAVFDQEQPETVWLGTSEGATVLARDPGRGSPEQRRLSTLPAGHPQGYADCFRAFVADAYAAAGGAKPEGLPVAADGVRSARLVEAALDSSRSLAWTAVDTATGGATATATTTPATGTGTGTGTGTTVAGTDIAAAGTTATDAAATGAGPATSKEYVS</sequence>